<dbReference type="InterPro" id="IPR050565">
    <property type="entry name" value="LYPA1-2/EST-like"/>
</dbReference>
<dbReference type="InterPro" id="IPR029058">
    <property type="entry name" value="AB_hydrolase_fold"/>
</dbReference>
<evidence type="ECO:0000259" key="2">
    <source>
        <dbReference type="Pfam" id="PF02230"/>
    </source>
</evidence>
<dbReference type="PANTHER" id="PTHR10655:SF64">
    <property type="entry name" value="PHOSPHOLIPASE_CARBOXYLESTERASE_THIOESTERASE DOMAIN-CONTAINING PROTEIN"/>
    <property type="match status" value="1"/>
</dbReference>
<feature type="domain" description="Phospholipase/carboxylesterase/thioesterase" evidence="2">
    <location>
        <begin position="81"/>
        <end position="175"/>
    </location>
</feature>
<dbReference type="InterPro" id="IPR003140">
    <property type="entry name" value="PLipase/COase/thioEstase"/>
</dbReference>
<dbReference type="Pfam" id="PF02230">
    <property type="entry name" value="Abhydrolase_2"/>
    <property type="match status" value="2"/>
</dbReference>
<dbReference type="GO" id="GO:0008474">
    <property type="term" value="F:palmitoyl-(protein) hydrolase activity"/>
    <property type="evidence" value="ECO:0007669"/>
    <property type="project" value="TreeGrafter"/>
</dbReference>
<dbReference type="PANTHER" id="PTHR10655">
    <property type="entry name" value="LYSOPHOSPHOLIPASE-RELATED"/>
    <property type="match status" value="1"/>
</dbReference>
<dbReference type="Gene3D" id="3.40.50.1820">
    <property type="entry name" value="alpha/beta hydrolase"/>
    <property type="match status" value="1"/>
</dbReference>
<dbReference type="RefSeq" id="XP_049152502.1">
    <property type="nucleotide sequence ID" value="XM_049295355.1"/>
</dbReference>
<dbReference type="KEGG" id="clup:CLUP02_16433"/>
<evidence type="ECO:0000313" key="3">
    <source>
        <dbReference type="EMBL" id="UQC90901.1"/>
    </source>
</evidence>
<comment type="similarity">
    <text evidence="1">Belongs to the AB hydrolase superfamily. AB hydrolase 2 family.</text>
</comment>
<sequence length="295" mass="32143">MAEAVDSEKTLGIRSEPRLPLHTFPPPMVIPPLKQPHQQTIILLHGRGSSAKLFAPELLSVPLDNSTTSPGLNACTFRDLLPHTRFVFPTAPRSRATIYRRAIINQWYDGSGDWEDTLLGHAKETVLFIHSLLEDEAIRLGGTDKVVLGGFSQGCAAALVCLLLWRGTPLGGILGSDDGLFEHSDGDSTTSWEGNRSEHDPVERALRILGDEIGITVAELATRPSFLGTPVFLGHGTVDDNVPVRYGQEAARVLRAMGCEVDFKAYDGLDHCYSKDMLKDMIGFLGDIAPGSQWS</sequence>
<gene>
    <name evidence="3" type="ORF">CLUP02_16433</name>
</gene>
<reference evidence="3" key="1">
    <citation type="journal article" date="2021" name="Mol. Plant Microbe Interact.">
        <title>Complete Genome Sequence of the Plant-Pathogenic Fungus Colletotrichum lupini.</title>
        <authorList>
            <person name="Baroncelli R."/>
            <person name="Pensec F."/>
            <person name="Da Lio D."/>
            <person name="Boufleur T."/>
            <person name="Vicente I."/>
            <person name="Sarrocco S."/>
            <person name="Picot A."/>
            <person name="Baraldi E."/>
            <person name="Sukno S."/>
            <person name="Thon M."/>
            <person name="Le Floch G."/>
        </authorList>
    </citation>
    <scope>NUCLEOTIDE SEQUENCE</scope>
    <source>
        <strain evidence="3">IMI 504893</strain>
    </source>
</reference>
<accession>A0A9Q8T7X8</accession>
<dbReference type="Proteomes" id="UP000830671">
    <property type="component" value="Chromosome 9"/>
</dbReference>
<feature type="domain" description="Phospholipase/carboxylesterase/thioesterase" evidence="2">
    <location>
        <begin position="227"/>
        <end position="285"/>
    </location>
</feature>
<dbReference type="EMBL" id="CP019481">
    <property type="protein sequence ID" value="UQC90901.1"/>
    <property type="molecule type" value="Genomic_DNA"/>
</dbReference>
<protein>
    <submittedName>
        <fullName evidence="3">Acyl-protein thioesterase</fullName>
    </submittedName>
</protein>
<dbReference type="GO" id="GO:0052689">
    <property type="term" value="F:carboxylic ester hydrolase activity"/>
    <property type="evidence" value="ECO:0007669"/>
    <property type="project" value="TreeGrafter"/>
</dbReference>
<keyword evidence="4" id="KW-1185">Reference proteome</keyword>
<dbReference type="GO" id="GO:0005737">
    <property type="term" value="C:cytoplasm"/>
    <property type="evidence" value="ECO:0007669"/>
    <property type="project" value="TreeGrafter"/>
</dbReference>
<evidence type="ECO:0000256" key="1">
    <source>
        <dbReference type="ARBA" id="ARBA00006499"/>
    </source>
</evidence>
<evidence type="ECO:0000313" key="4">
    <source>
        <dbReference type="Proteomes" id="UP000830671"/>
    </source>
</evidence>
<organism evidence="3 4">
    <name type="scientific">Colletotrichum lupini</name>
    <dbReference type="NCBI Taxonomy" id="145971"/>
    <lineage>
        <taxon>Eukaryota</taxon>
        <taxon>Fungi</taxon>
        <taxon>Dikarya</taxon>
        <taxon>Ascomycota</taxon>
        <taxon>Pezizomycotina</taxon>
        <taxon>Sordariomycetes</taxon>
        <taxon>Hypocreomycetidae</taxon>
        <taxon>Glomerellales</taxon>
        <taxon>Glomerellaceae</taxon>
        <taxon>Colletotrichum</taxon>
        <taxon>Colletotrichum acutatum species complex</taxon>
    </lineage>
</organism>
<dbReference type="GeneID" id="73350365"/>
<name>A0A9Q8T7X8_9PEZI</name>
<dbReference type="SUPFAM" id="SSF53474">
    <property type="entry name" value="alpha/beta-Hydrolases"/>
    <property type="match status" value="1"/>
</dbReference>
<dbReference type="AlphaFoldDB" id="A0A9Q8T7X8"/>
<proteinExistence type="inferred from homology"/>